<gene>
    <name evidence="1" type="ORF">DEA37_0001463</name>
</gene>
<evidence type="ECO:0000313" key="1">
    <source>
        <dbReference type="EMBL" id="KAA3681614.1"/>
    </source>
</evidence>
<dbReference type="Proteomes" id="UP000324629">
    <property type="component" value="Unassembled WGS sequence"/>
</dbReference>
<evidence type="ECO:0000313" key="2">
    <source>
        <dbReference type="Proteomes" id="UP000324629"/>
    </source>
</evidence>
<name>A0A5J4P166_9TREM</name>
<dbReference type="EMBL" id="QNGE01000164">
    <property type="protein sequence ID" value="KAA3681614.1"/>
    <property type="molecule type" value="Genomic_DNA"/>
</dbReference>
<keyword evidence="2" id="KW-1185">Reference proteome</keyword>
<reference evidence="1 2" key="1">
    <citation type="journal article" date="2019" name="Gigascience">
        <title>Whole-genome sequence of the oriental lung fluke Paragonimus westermani.</title>
        <authorList>
            <person name="Oey H."/>
            <person name="Zakrzewski M."/>
            <person name="Narain K."/>
            <person name="Devi K.R."/>
            <person name="Agatsuma T."/>
            <person name="Nawaratna S."/>
            <person name="Gobert G.N."/>
            <person name="Jones M.K."/>
            <person name="Ragan M.A."/>
            <person name="McManus D.P."/>
            <person name="Krause L."/>
        </authorList>
    </citation>
    <scope>NUCLEOTIDE SEQUENCE [LARGE SCALE GENOMIC DNA]</scope>
    <source>
        <strain evidence="1 2">IND2009</strain>
    </source>
</reference>
<protein>
    <submittedName>
        <fullName evidence="1">Uncharacterized protein</fullName>
    </submittedName>
</protein>
<proteinExistence type="predicted"/>
<accession>A0A5J4P166</accession>
<comment type="caution">
    <text evidence="1">The sequence shown here is derived from an EMBL/GenBank/DDBJ whole genome shotgun (WGS) entry which is preliminary data.</text>
</comment>
<dbReference type="AlphaFoldDB" id="A0A5J4P166"/>
<organism evidence="1 2">
    <name type="scientific">Paragonimus westermani</name>
    <dbReference type="NCBI Taxonomy" id="34504"/>
    <lineage>
        <taxon>Eukaryota</taxon>
        <taxon>Metazoa</taxon>
        <taxon>Spiralia</taxon>
        <taxon>Lophotrochozoa</taxon>
        <taxon>Platyhelminthes</taxon>
        <taxon>Trematoda</taxon>
        <taxon>Digenea</taxon>
        <taxon>Plagiorchiida</taxon>
        <taxon>Troglotremata</taxon>
        <taxon>Troglotrematidae</taxon>
        <taxon>Paragonimus</taxon>
    </lineage>
</organism>
<sequence>MKALTFPCSSPISHELAPFLVHNSLKNLGPAQILQLIKDLSKLLNNQQKENLLEYLTTHMRLGHLESLRLTSRLHSTCVTLTDCYDFVAWLPSELVTRIFSYLPWSK</sequence>